<accession>A0A1T4W0L4</accession>
<dbReference type="Gene3D" id="2.30.30.40">
    <property type="entry name" value="SH3 Domains"/>
    <property type="match status" value="1"/>
</dbReference>
<name>A0A1T4W0L4_9GAMM</name>
<organism evidence="2 3">
    <name type="scientific">Succinivibrio dextrinosolvens DSM 3072</name>
    <dbReference type="NCBI Taxonomy" id="1123324"/>
    <lineage>
        <taxon>Bacteria</taxon>
        <taxon>Pseudomonadati</taxon>
        <taxon>Pseudomonadota</taxon>
        <taxon>Gammaproteobacteria</taxon>
        <taxon>Aeromonadales</taxon>
        <taxon>Succinivibrionaceae</taxon>
        <taxon>Succinivibrio</taxon>
    </lineage>
</organism>
<protein>
    <submittedName>
        <fullName evidence="2">Chemotaxis signal transduction protein</fullName>
    </submittedName>
</protein>
<dbReference type="InterPro" id="IPR002545">
    <property type="entry name" value="CheW-lke_dom"/>
</dbReference>
<dbReference type="PROSITE" id="PS50851">
    <property type="entry name" value="CHEW"/>
    <property type="match status" value="1"/>
</dbReference>
<dbReference type="InterPro" id="IPR036061">
    <property type="entry name" value="CheW-like_dom_sf"/>
</dbReference>
<evidence type="ECO:0000313" key="2">
    <source>
        <dbReference type="EMBL" id="SKA70271.1"/>
    </source>
</evidence>
<dbReference type="PANTHER" id="PTHR47233">
    <property type="entry name" value="CHEMOTAXIS PROTEIN CHEV"/>
    <property type="match status" value="1"/>
</dbReference>
<evidence type="ECO:0000259" key="1">
    <source>
        <dbReference type="PROSITE" id="PS50851"/>
    </source>
</evidence>
<dbReference type="Pfam" id="PF01584">
    <property type="entry name" value="CheW"/>
    <property type="match status" value="1"/>
</dbReference>
<gene>
    <name evidence="2" type="ORF">SAMN02745213_02312</name>
</gene>
<dbReference type="Gene3D" id="2.40.50.180">
    <property type="entry name" value="CheA-289, Domain 4"/>
    <property type="match status" value="1"/>
</dbReference>
<dbReference type="SUPFAM" id="SSF50341">
    <property type="entry name" value="CheW-like"/>
    <property type="match status" value="1"/>
</dbReference>
<reference evidence="3" key="1">
    <citation type="submission" date="2017-02" db="EMBL/GenBank/DDBJ databases">
        <authorList>
            <person name="Varghese N."/>
            <person name="Submissions S."/>
        </authorList>
    </citation>
    <scope>NUCLEOTIDE SEQUENCE [LARGE SCALE GENOMIC DNA]</scope>
    <source>
        <strain evidence="3">DSM 3072</strain>
    </source>
</reference>
<feature type="domain" description="CheW-like" evidence="1">
    <location>
        <begin position="9"/>
        <end position="149"/>
    </location>
</feature>
<dbReference type="AlphaFoldDB" id="A0A1T4W0L4"/>
<dbReference type="STRING" id="83771.SAMN02910357_00417"/>
<sequence length="173" mass="19167">MNSYSVLNDYGIFLFRLNGTRQCYAVHVSRVQEVMPCPRITVMPKLQKHVVGVATIHNTVTIPVIDLAEILCGRKTQNIKQSLIVVVKSGNSKFAFLASKADRIININDNALLPSEIDSSDTYMIGAVQEENELVELIDVDKVISDVLNSKSENDSAQDIHSEQEKLYSAGIC</sequence>
<dbReference type="PANTHER" id="PTHR47233:SF3">
    <property type="entry name" value="CHEMOTAXIS PROTEIN CHEV"/>
    <property type="match status" value="1"/>
</dbReference>
<keyword evidence="3" id="KW-1185">Reference proteome</keyword>
<dbReference type="RefSeq" id="WP_078929576.1">
    <property type="nucleotide sequence ID" value="NZ_FUXX01000069.1"/>
</dbReference>
<dbReference type="EMBL" id="FUXX01000069">
    <property type="protein sequence ID" value="SKA70271.1"/>
    <property type="molecule type" value="Genomic_DNA"/>
</dbReference>
<proteinExistence type="predicted"/>
<dbReference type="Proteomes" id="UP000242432">
    <property type="component" value="Unassembled WGS sequence"/>
</dbReference>
<dbReference type="GO" id="GO:0007165">
    <property type="term" value="P:signal transduction"/>
    <property type="evidence" value="ECO:0007669"/>
    <property type="project" value="InterPro"/>
</dbReference>
<evidence type="ECO:0000313" key="3">
    <source>
        <dbReference type="Proteomes" id="UP000242432"/>
    </source>
</evidence>
<dbReference type="GO" id="GO:0006935">
    <property type="term" value="P:chemotaxis"/>
    <property type="evidence" value="ECO:0007669"/>
    <property type="project" value="InterPro"/>
</dbReference>
<dbReference type="SMART" id="SM00260">
    <property type="entry name" value="CheW"/>
    <property type="match status" value="1"/>
</dbReference>